<gene>
    <name evidence="4" type="ORF">C4532_19485</name>
</gene>
<evidence type="ECO:0000313" key="5">
    <source>
        <dbReference type="Proteomes" id="UP000285961"/>
    </source>
</evidence>
<dbReference type="SUPFAM" id="SSF52172">
    <property type="entry name" value="CheY-like"/>
    <property type="match status" value="1"/>
</dbReference>
<dbReference type="PANTHER" id="PTHR44591:SF21">
    <property type="entry name" value="TWO-COMPONENT RESPONSE REGULATOR"/>
    <property type="match status" value="1"/>
</dbReference>
<dbReference type="GO" id="GO:0000160">
    <property type="term" value="P:phosphorelay signal transduction system"/>
    <property type="evidence" value="ECO:0007669"/>
    <property type="project" value="InterPro"/>
</dbReference>
<evidence type="ECO:0000256" key="2">
    <source>
        <dbReference type="PROSITE-ProRule" id="PRU00169"/>
    </source>
</evidence>
<feature type="modified residue" description="4-aspartylphosphate" evidence="2">
    <location>
        <position position="97"/>
    </location>
</feature>
<reference evidence="4 5" key="1">
    <citation type="journal article" date="2017" name="ISME J.">
        <title>Energy and carbon metabolisms in a deep terrestrial subsurface fluid microbial community.</title>
        <authorList>
            <person name="Momper L."/>
            <person name="Jungbluth S.P."/>
            <person name="Lee M.D."/>
            <person name="Amend J.P."/>
        </authorList>
    </citation>
    <scope>NUCLEOTIDE SEQUENCE [LARGE SCALE GENOMIC DNA]</scope>
    <source>
        <strain evidence="4">SURF_17</strain>
    </source>
</reference>
<sequence>MPKKAIAFLDPSFQPSKCLPKGNRQADYPVPALPPTRQERAIIVLGRRVLVVEDDSVQRRQIARALREAGCDVSEASEGLEAICLLDDREIHLVLTDIRMPCLDGISLLKYLKTFFRHIPVVVITGYPEDTEDFEPDALLCKPFAKAELIALIRHLTRGPSPWVFIQC</sequence>
<accession>A0A419ENM4</accession>
<dbReference type="EMBL" id="QZKI01000142">
    <property type="protein sequence ID" value="RJP64281.1"/>
    <property type="molecule type" value="Genomic_DNA"/>
</dbReference>
<evidence type="ECO:0000259" key="3">
    <source>
        <dbReference type="PROSITE" id="PS50110"/>
    </source>
</evidence>
<dbReference type="Pfam" id="PF00072">
    <property type="entry name" value="Response_reg"/>
    <property type="match status" value="1"/>
</dbReference>
<dbReference type="InterPro" id="IPR050595">
    <property type="entry name" value="Bact_response_regulator"/>
</dbReference>
<evidence type="ECO:0000313" key="4">
    <source>
        <dbReference type="EMBL" id="RJP64281.1"/>
    </source>
</evidence>
<keyword evidence="1 2" id="KW-0597">Phosphoprotein</keyword>
<dbReference type="SMART" id="SM00448">
    <property type="entry name" value="REC"/>
    <property type="match status" value="1"/>
</dbReference>
<dbReference type="AlphaFoldDB" id="A0A419ENM4"/>
<dbReference type="PROSITE" id="PS50110">
    <property type="entry name" value="RESPONSE_REGULATORY"/>
    <property type="match status" value="1"/>
</dbReference>
<comment type="caution">
    <text evidence="4">The sequence shown here is derived from an EMBL/GenBank/DDBJ whole genome shotgun (WGS) entry which is preliminary data.</text>
</comment>
<dbReference type="InterPro" id="IPR001789">
    <property type="entry name" value="Sig_transdc_resp-reg_receiver"/>
</dbReference>
<dbReference type="PANTHER" id="PTHR44591">
    <property type="entry name" value="STRESS RESPONSE REGULATOR PROTEIN 1"/>
    <property type="match status" value="1"/>
</dbReference>
<protein>
    <submittedName>
        <fullName evidence="4">Response regulator</fullName>
    </submittedName>
</protein>
<organism evidence="4 5">
    <name type="scientific">Candidatus Abyssobacteria bacterium SURF_17</name>
    <dbReference type="NCBI Taxonomy" id="2093361"/>
    <lineage>
        <taxon>Bacteria</taxon>
        <taxon>Pseudomonadati</taxon>
        <taxon>Candidatus Hydrogenedentota</taxon>
        <taxon>Candidatus Abyssobacteria</taxon>
    </lineage>
</organism>
<dbReference type="InterPro" id="IPR011006">
    <property type="entry name" value="CheY-like_superfamily"/>
</dbReference>
<proteinExistence type="predicted"/>
<name>A0A419ENM4_9BACT</name>
<dbReference type="Gene3D" id="3.40.50.2300">
    <property type="match status" value="1"/>
</dbReference>
<dbReference type="Proteomes" id="UP000285961">
    <property type="component" value="Unassembled WGS sequence"/>
</dbReference>
<evidence type="ECO:0000256" key="1">
    <source>
        <dbReference type="ARBA" id="ARBA00022553"/>
    </source>
</evidence>
<feature type="domain" description="Response regulatory" evidence="3">
    <location>
        <begin position="48"/>
        <end position="157"/>
    </location>
</feature>